<sequence>MSTYRAMYITLETRKIDHNSRDGEATDSTTVATQDAQAMRAEALRQIELLPGPSQGGSLRFHRHLEVRRGNEQQPHPPQRIPLHDNLTEDQAKEKVFAFTDISKYVEEMNDNPARRSEFYYTKFFHLRAHLGGNHAVHKEWLSEAQKAYQRVLSAYAGDGKFFHLRAHLGGNNAVQKEWVSEAQKAYQRVFSAYASDGKVEIDKMGNELNKLRQDLDPNQ</sequence>
<reference evidence="1 2" key="1">
    <citation type="submission" date="2018-12" db="EMBL/GenBank/DDBJ databases">
        <title>Venturia inaequalis Genome Resource.</title>
        <authorList>
            <person name="Lichtner F.J."/>
        </authorList>
    </citation>
    <scope>NUCLEOTIDE SEQUENCE [LARGE SCALE GENOMIC DNA]</scope>
    <source>
        <strain evidence="1 2">120213</strain>
    </source>
</reference>
<name>A0A8H3UPA3_VENIN</name>
<accession>A0A8H3UPA3</accession>
<comment type="caution">
    <text evidence="1">The sequence shown here is derived from an EMBL/GenBank/DDBJ whole genome shotgun (WGS) entry which is preliminary data.</text>
</comment>
<evidence type="ECO:0000313" key="2">
    <source>
        <dbReference type="Proteomes" id="UP000447873"/>
    </source>
</evidence>
<dbReference type="AlphaFoldDB" id="A0A8H3UPA3"/>
<dbReference type="EMBL" id="WNWS01000246">
    <property type="protein sequence ID" value="KAE9973290.1"/>
    <property type="molecule type" value="Genomic_DNA"/>
</dbReference>
<dbReference type="Proteomes" id="UP000447873">
    <property type="component" value="Unassembled WGS sequence"/>
</dbReference>
<protein>
    <submittedName>
        <fullName evidence="1">Uncharacterized protein</fullName>
    </submittedName>
</protein>
<organism evidence="1 2">
    <name type="scientific">Venturia inaequalis</name>
    <name type="common">Apple scab fungus</name>
    <dbReference type="NCBI Taxonomy" id="5025"/>
    <lineage>
        <taxon>Eukaryota</taxon>
        <taxon>Fungi</taxon>
        <taxon>Dikarya</taxon>
        <taxon>Ascomycota</taxon>
        <taxon>Pezizomycotina</taxon>
        <taxon>Dothideomycetes</taxon>
        <taxon>Pleosporomycetidae</taxon>
        <taxon>Venturiales</taxon>
        <taxon>Venturiaceae</taxon>
        <taxon>Venturia</taxon>
    </lineage>
</organism>
<proteinExistence type="predicted"/>
<gene>
    <name evidence="1" type="ORF">EG328_004469</name>
</gene>
<evidence type="ECO:0000313" key="1">
    <source>
        <dbReference type="EMBL" id="KAE9973290.1"/>
    </source>
</evidence>